<proteinExistence type="predicted"/>
<evidence type="ECO:0000313" key="1">
    <source>
        <dbReference type="EMBL" id="CAA6811772.1"/>
    </source>
</evidence>
<dbReference type="AlphaFoldDB" id="A0A6S6SZQ5"/>
<gene>
    <name evidence="1" type="ORF">HELGO_WM209</name>
</gene>
<reference evidence="1" key="1">
    <citation type="submission" date="2020-01" db="EMBL/GenBank/DDBJ databases">
        <authorList>
            <person name="Meier V. D."/>
            <person name="Meier V D."/>
        </authorList>
    </citation>
    <scope>NUCLEOTIDE SEQUENCE</scope>
    <source>
        <strain evidence="1">HLG_WM_MAG_01</strain>
    </source>
</reference>
<name>A0A6S6SZQ5_9BACT</name>
<accession>A0A6S6SZQ5</accession>
<protein>
    <submittedName>
        <fullName evidence="1">Uncharacterized protein</fullName>
    </submittedName>
</protein>
<organism evidence="1">
    <name type="scientific">uncultured Sulfurovum sp</name>
    <dbReference type="NCBI Taxonomy" id="269237"/>
    <lineage>
        <taxon>Bacteria</taxon>
        <taxon>Pseudomonadati</taxon>
        <taxon>Campylobacterota</taxon>
        <taxon>Epsilonproteobacteria</taxon>
        <taxon>Campylobacterales</taxon>
        <taxon>Sulfurovaceae</taxon>
        <taxon>Sulfurovum</taxon>
        <taxon>environmental samples</taxon>
    </lineage>
</organism>
<sequence length="106" mass="11790">MYTIEIEKECGCVKKSGLNKDLTFESKEDMINKARVMECLMNQNFCMTHFFEAVDYGDKIVIHSTLRPEDDDEDEDIEDANKLVTKSGVTIGFDATKASPGGDGGN</sequence>
<dbReference type="EMBL" id="CACVAS010000058">
    <property type="protein sequence ID" value="CAA6811772.1"/>
    <property type="molecule type" value="Genomic_DNA"/>
</dbReference>